<dbReference type="AlphaFoldDB" id="A0A518JLL6"/>
<accession>A0A518JLL6</accession>
<dbReference type="EMBL" id="CP036348">
    <property type="protein sequence ID" value="QDV66432.1"/>
    <property type="molecule type" value="Genomic_DNA"/>
</dbReference>
<dbReference type="KEGG" id="rcf:Poly24_01180"/>
<dbReference type="RefSeq" id="WP_145088959.1">
    <property type="nucleotide sequence ID" value="NZ_CP036348.1"/>
</dbReference>
<protein>
    <submittedName>
        <fullName evidence="1">Uncharacterized protein</fullName>
    </submittedName>
</protein>
<dbReference type="Proteomes" id="UP000315082">
    <property type="component" value="Chromosome"/>
</dbReference>
<name>A0A518JLL6_9BACT</name>
<reference evidence="1 2" key="1">
    <citation type="submission" date="2019-02" db="EMBL/GenBank/DDBJ databases">
        <title>Deep-cultivation of Planctomycetes and their phenomic and genomic characterization uncovers novel biology.</title>
        <authorList>
            <person name="Wiegand S."/>
            <person name="Jogler M."/>
            <person name="Boedeker C."/>
            <person name="Pinto D."/>
            <person name="Vollmers J."/>
            <person name="Rivas-Marin E."/>
            <person name="Kohn T."/>
            <person name="Peeters S.H."/>
            <person name="Heuer A."/>
            <person name="Rast P."/>
            <person name="Oberbeckmann S."/>
            <person name="Bunk B."/>
            <person name="Jeske O."/>
            <person name="Meyerdierks A."/>
            <person name="Storesund J.E."/>
            <person name="Kallscheuer N."/>
            <person name="Luecker S."/>
            <person name="Lage O.M."/>
            <person name="Pohl T."/>
            <person name="Merkel B.J."/>
            <person name="Hornburger P."/>
            <person name="Mueller R.-W."/>
            <person name="Bruemmer F."/>
            <person name="Labrenz M."/>
            <person name="Spormann A.M."/>
            <person name="Op den Camp H."/>
            <person name="Overmann J."/>
            <person name="Amann R."/>
            <person name="Jetten M.S.M."/>
            <person name="Mascher T."/>
            <person name="Medema M.H."/>
            <person name="Devos D.P."/>
            <person name="Kaster A.-K."/>
            <person name="Ovreas L."/>
            <person name="Rohde M."/>
            <person name="Galperin M.Y."/>
            <person name="Jogler C."/>
        </authorList>
    </citation>
    <scope>NUCLEOTIDE SEQUENCE [LARGE SCALE GENOMIC DNA]</scope>
    <source>
        <strain evidence="1 2">Poly24</strain>
    </source>
</reference>
<proteinExistence type="predicted"/>
<gene>
    <name evidence="1" type="ORF">Poly24_01180</name>
</gene>
<evidence type="ECO:0000313" key="1">
    <source>
        <dbReference type="EMBL" id="QDV66432.1"/>
    </source>
</evidence>
<sequence length="155" mass="17193">MIPIGDFVRSGNALESAEARRKVQEMYASQSELSQALKDSREGYLNKLKAAIGVYLHVGKNKDRPIEEFEEPISRVARLYDRNLDLESAARELGYESINDLENQVFSGGLFSLGLGPLAIEGGTIKRAEWESRKATVSVFQQAASELRIGSPFNN</sequence>
<evidence type="ECO:0000313" key="2">
    <source>
        <dbReference type="Proteomes" id="UP000315082"/>
    </source>
</evidence>
<organism evidence="1 2">
    <name type="scientific">Rosistilla carotiformis</name>
    <dbReference type="NCBI Taxonomy" id="2528017"/>
    <lineage>
        <taxon>Bacteria</taxon>
        <taxon>Pseudomonadati</taxon>
        <taxon>Planctomycetota</taxon>
        <taxon>Planctomycetia</taxon>
        <taxon>Pirellulales</taxon>
        <taxon>Pirellulaceae</taxon>
        <taxon>Rosistilla</taxon>
    </lineage>
</organism>
<dbReference type="OrthoDB" id="9811281at2"/>
<keyword evidence="2" id="KW-1185">Reference proteome</keyword>